<feature type="transmembrane region" description="Helical" evidence="7">
    <location>
        <begin position="269"/>
        <end position="287"/>
    </location>
</feature>
<accession>A0ABY2T2A8</accession>
<dbReference type="InterPro" id="IPR037185">
    <property type="entry name" value="EmrE-like"/>
</dbReference>
<feature type="transmembrane region" description="Helical" evidence="7">
    <location>
        <begin position="153"/>
        <end position="169"/>
    </location>
</feature>
<evidence type="ECO:0000256" key="6">
    <source>
        <dbReference type="ARBA" id="ARBA00023136"/>
    </source>
</evidence>
<dbReference type="InterPro" id="IPR000620">
    <property type="entry name" value="EamA_dom"/>
</dbReference>
<organism evidence="9 10">
    <name type="scientific">Lysinibacillus tabacifolii</name>
    <dbReference type="NCBI Taxonomy" id="1173107"/>
    <lineage>
        <taxon>Bacteria</taxon>
        <taxon>Bacillati</taxon>
        <taxon>Bacillota</taxon>
        <taxon>Bacilli</taxon>
        <taxon>Bacillales</taxon>
        <taxon>Bacillaceae</taxon>
        <taxon>Lysinibacillus</taxon>
    </lineage>
</organism>
<keyword evidence="4 7" id="KW-0812">Transmembrane</keyword>
<dbReference type="PANTHER" id="PTHR32322">
    <property type="entry name" value="INNER MEMBRANE TRANSPORTER"/>
    <property type="match status" value="1"/>
</dbReference>
<feature type="transmembrane region" description="Helical" evidence="7">
    <location>
        <begin position="122"/>
        <end position="141"/>
    </location>
</feature>
<evidence type="ECO:0000259" key="8">
    <source>
        <dbReference type="Pfam" id="PF00892"/>
    </source>
</evidence>
<dbReference type="InterPro" id="IPR050638">
    <property type="entry name" value="AA-Vitamin_Transporters"/>
</dbReference>
<feature type="transmembrane region" description="Helical" evidence="7">
    <location>
        <begin position="34"/>
        <end position="54"/>
    </location>
</feature>
<evidence type="ECO:0000256" key="5">
    <source>
        <dbReference type="ARBA" id="ARBA00022989"/>
    </source>
</evidence>
<evidence type="ECO:0000256" key="3">
    <source>
        <dbReference type="ARBA" id="ARBA00022475"/>
    </source>
</evidence>
<keyword evidence="5 7" id="KW-1133">Transmembrane helix</keyword>
<dbReference type="SUPFAM" id="SSF103481">
    <property type="entry name" value="Multidrug resistance efflux transporter EmrE"/>
    <property type="match status" value="2"/>
</dbReference>
<reference evidence="9 10" key="1">
    <citation type="submission" date="2019-04" db="EMBL/GenBank/DDBJ databases">
        <title>Lysinibacillus genome sequencing.</title>
        <authorList>
            <person name="Dunlap C."/>
        </authorList>
    </citation>
    <scope>NUCLEOTIDE SEQUENCE [LARGE SCALE GENOMIC DNA]</scope>
    <source>
        <strain evidence="9 10">KCTC 33042</strain>
    </source>
</reference>
<gene>
    <name evidence="9" type="ORF">FC748_00235</name>
</gene>
<evidence type="ECO:0000256" key="2">
    <source>
        <dbReference type="ARBA" id="ARBA00007362"/>
    </source>
</evidence>
<comment type="subcellular location">
    <subcellularLocation>
        <location evidence="1">Cell membrane</location>
        <topology evidence="1">Multi-pass membrane protein</topology>
    </subcellularLocation>
</comment>
<evidence type="ECO:0000256" key="1">
    <source>
        <dbReference type="ARBA" id="ARBA00004651"/>
    </source>
</evidence>
<evidence type="ECO:0000256" key="7">
    <source>
        <dbReference type="SAM" id="Phobius"/>
    </source>
</evidence>
<evidence type="ECO:0000313" key="10">
    <source>
        <dbReference type="Proteomes" id="UP000308330"/>
    </source>
</evidence>
<feature type="transmembrane region" description="Helical" evidence="7">
    <location>
        <begin position="210"/>
        <end position="231"/>
    </location>
</feature>
<dbReference type="PANTHER" id="PTHR32322:SF18">
    <property type="entry name" value="S-ADENOSYLMETHIONINE_S-ADENOSYLHOMOCYSTEINE TRANSPORTER"/>
    <property type="match status" value="1"/>
</dbReference>
<feature type="transmembrane region" description="Helical" evidence="7">
    <location>
        <begin position="91"/>
        <end position="110"/>
    </location>
</feature>
<feature type="transmembrane region" description="Helical" evidence="7">
    <location>
        <begin position="66"/>
        <end position="85"/>
    </location>
</feature>
<keyword evidence="3" id="KW-1003">Cell membrane</keyword>
<feature type="domain" description="EamA" evidence="8">
    <location>
        <begin position="150"/>
        <end position="284"/>
    </location>
</feature>
<comment type="caution">
    <text evidence="9">The sequence shown here is derived from an EMBL/GenBank/DDBJ whole genome shotgun (WGS) entry which is preliminary data.</text>
</comment>
<protein>
    <submittedName>
        <fullName evidence="9">DMT family transporter</fullName>
    </submittedName>
</protein>
<comment type="similarity">
    <text evidence="2">Belongs to the EamA transporter family.</text>
</comment>
<evidence type="ECO:0000313" key="9">
    <source>
        <dbReference type="EMBL" id="TKI49690.1"/>
    </source>
</evidence>
<feature type="transmembrane region" description="Helical" evidence="7">
    <location>
        <begin position="243"/>
        <end position="263"/>
    </location>
</feature>
<feature type="transmembrane region" description="Helical" evidence="7">
    <location>
        <begin position="7"/>
        <end position="28"/>
    </location>
</feature>
<sequence length="319" mass="35681">MKQLTTYMILFSCVFFWASNFIIGSILVHHWDPLAIAIYRLLVIVLFLTCISWQSIIHVSVTRKDILLLFAAGILGVAINHYSFYASLQHTTPITAALILACAPIVTSLLNKLIFNEYRNGIFWVGAIISLIGVSMIITKGAYGSISIGKGEILSLITMLSFALFLIIVNDLSVRISAEVITFYTNIIGLLVLLPFGTSVLSQNNSQLDFPMWLLLIVSAIIIHGISNLMWNRKMKEVGSTNASLLLNFEPAIAMILSAMVLHQLPTSIQIYGSLLILLGIILCIYYKEIKALFKCQAPKQIRKFRIVWVPGTLFHLFW</sequence>
<keyword evidence="6 7" id="KW-0472">Membrane</keyword>
<dbReference type="EMBL" id="SZPT01000001">
    <property type="protein sequence ID" value="TKI49690.1"/>
    <property type="molecule type" value="Genomic_DNA"/>
</dbReference>
<feature type="transmembrane region" description="Helical" evidence="7">
    <location>
        <begin position="181"/>
        <end position="198"/>
    </location>
</feature>
<feature type="domain" description="EamA" evidence="8">
    <location>
        <begin position="7"/>
        <end position="138"/>
    </location>
</feature>
<keyword evidence="10" id="KW-1185">Reference proteome</keyword>
<dbReference type="Pfam" id="PF00892">
    <property type="entry name" value="EamA"/>
    <property type="match status" value="2"/>
</dbReference>
<dbReference type="Proteomes" id="UP000308330">
    <property type="component" value="Unassembled WGS sequence"/>
</dbReference>
<proteinExistence type="inferred from homology"/>
<evidence type="ECO:0000256" key="4">
    <source>
        <dbReference type="ARBA" id="ARBA00022692"/>
    </source>
</evidence>
<name>A0ABY2T2A8_9BACI</name>
<dbReference type="RefSeq" id="WP_108029985.1">
    <property type="nucleotide sequence ID" value="NZ_PYUE01000002.1"/>
</dbReference>